<keyword evidence="3" id="KW-1185">Reference proteome</keyword>
<name>A0A4U6UM03_SETVI</name>
<sequence length="214" mass="22817">MRELGACADAAAARLPRKHCPPLASSSTGTLCTSPPPPVRWRQTTPPRQVWRQPRRRRQPSMASTLWEAGTHCGNHPDPRSACGGGLDSANGGGQTAPRAGRYFFYRPGAIDLNGSAAWTFWISTSTGRAAALCSSGAVLPGGLCASANLPRQPVRGEAQCVSWARAQTPRRPGTRRLAQSNTATWPCFTLNRSLGGDGHRQPPARTVPIDRGT</sequence>
<dbReference type="Proteomes" id="UP000298652">
    <property type="component" value="Chromosome 5"/>
</dbReference>
<dbReference type="EMBL" id="CM016556">
    <property type="protein sequence ID" value="TKW17310.1"/>
    <property type="molecule type" value="Genomic_DNA"/>
</dbReference>
<feature type="compositionally biased region" description="Low complexity" evidence="1">
    <location>
        <begin position="42"/>
        <end position="52"/>
    </location>
</feature>
<dbReference type="Gramene" id="TKW17310">
    <property type="protein sequence ID" value="TKW17310"/>
    <property type="gene ID" value="SEVIR_5G358400v2"/>
</dbReference>
<evidence type="ECO:0000313" key="2">
    <source>
        <dbReference type="EMBL" id="TKW17310.1"/>
    </source>
</evidence>
<gene>
    <name evidence="2" type="ORF">SEVIR_5G358400v2</name>
</gene>
<evidence type="ECO:0000313" key="3">
    <source>
        <dbReference type="Proteomes" id="UP000298652"/>
    </source>
</evidence>
<reference evidence="2" key="1">
    <citation type="submission" date="2019-03" db="EMBL/GenBank/DDBJ databases">
        <title>WGS assembly of Setaria viridis.</title>
        <authorList>
            <person name="Huang P."/>
            <person name="Jenkins J."/>
            <person name="Grimwood J."/>
            <person name="Barry K."/>
            <person name="Healey A."/>
            <person name="Mamidi S."/>
            <person name="Sreedasyam A."/>
            <person name="Shu S."/>
            <person name="Feldman M."/>
            <person name="Wu J."/>
            <person name="Yu Y."/>
            <person name="Chen C."/>
            <person name="Johnson J."/>
            <person name="Rokhsar D."/>
            <person name="Baxter I."/>
            <person name="Schmutz J."/>
            <person name="Brutnell T."/>
            <person name="Kellogg E."/>
        </authorList>
    </citation>
    <scope>NUCLEOTIDE SEQUENCE [LARGE SCALE GENOMIC DNA]</scope>
</reference>
<organism evidence="2 3">
    <name type="scientific">Setaria viridis</name>
    <name type="common">Green bristlegrass</name>
    <name type="synonym">Setaria italica subsp. viridis</name>
    <dbReference type="NCBI Taxonomy" id="4556"/>
    <lineage>
        <taxon>Eukaryota</taxon>
        <taxon>Viridiplantae</taxon>
        <taxon>Streptophyta</taxon>
        <taxon>Embryophyta</taxon>
        <taxon>Tracheophyta</taxon>
        <taxon>Spermatophyta</taxon>
        <taxon>Magnoliopsida</taxon>
        <taxon>Liliopsida</taxon>
        <taxon>Poales</taxon>
        <taxon>Poaceae</taxon>
        <taxon>PACMAD clade</taxon>
        <taxon>Panicoideae</taxon>
        <taxon>Panicodae</taxon>
        <taxon>Paniceae</taxon>
        <taxon>Cenchrinae</taxon>
        <taxon>Setaria</taxon>
    </lineage>
</organism>
<feature type="region of interest" description="Disordered" evidence="1">
    <location>
        <begin position="18"/>
        <end position="63"/>
    </location>
</feature>
<dbReference type="AlphaFoldDB" id="A0A4U6UM03"/>
<proteinExistence type="predicted"/>
<feature type="region of interest" description="Disordered" evidence="1">
    <location>
        <begin position="193"/>
        <end position="214"/>
    </location>
</feature>
<evidence type="ECO:0000256" key="1">
    <source>
        <dbReference type="SAM" id="MobiDB-lite"/>
    </source>
</evidence>
<protein>
    <submittedName>
        <fullName evidence="2">Uncharacterized protein</fullName>
    </submittedName>
</protein>
<feature type="compositionally biased region" description="Polar residues" evidence="1">
    <location>
        <begin position="24"/>
        <end position="33"/>
    </location>
</feature>
<accession>A0A4U6UM03</accession>